<dbReference type="InterPro" id="IPR036138">
    <property type="entry name" value="PBP_dimer_sf"/>
</dbReference>
<keyword evidence="4" id="KW-1133">Transmembrane helix</keyword>
<evidence type="ECO:0000313" key="7">
    <source>
        <dbReference type="EMBL" id="EJP73721.1"/>
    </source>
</evidence>
<keyword evidence="2" id="KW-0378">Hydrolase</keyword>
<evidence type="ECO:0000256" key="3">
    <source>
        <dbReference type="ARBA" id="ARBA00023136"/>
    </source>
</evidence>
<evidence type="ECO:0000256" key="4">
    <source>
        <dbReference type="SAM" id="Phobius"/>
    </source>
</evidence>
<evidence type="ECO:0000313" key="8">
    <source>
        <dbReference type="Proteomes" id="UP000010116"/>
    </source>
</evidence>
<dbReference type="PANTHER" id="PTHR30627:SF1">
    <property type="entry name" value="PEPTIDOGLYCAN D,D-TRANSPEPTIDASE FTSI"/>
    <property type="match status" value="1"/>
</dbReference>
<accession>J5KQ64</accession>
<dbReference type="SUPFAM" id="SSF56519">
    <property type="entry name" value="Penicillin binding protein dimerisation domain"/>
    <property type="match status" value="1"/>
</dbReference>
<dbReference type="Gene3D" id="3.90.1310.10">
    <property type="entry name" value="Penicillin-binding protein 2a (Domain 2)"/>
    <property type="match status" value="1"/>
</dbReference>
<reference evidence="7 8" key="1">
    <citation type="journal article" date="2012" name="ISME J.">
        <title>Genomic insights to SAR86, an abundant and uncultivated marine bacterial lineage.</title>
        <authorList>
            <person name="Dupont C.L."/>
            <person name="Rusch D.B."/>
            <person name="Yooseph S."/>
            <person name="Lombardo M.J."/>
            <person name="Richter R.A."/>
            <person name="Valas R."/>
            <person name="Novotny M."/>
            <person name="Yee-Greenbaum J."/>
            <person name="Selengut J.D."/>
            <person name="Haft D.H."/>
            <person name="Halpern A.L."/>
            <person name="Lasken R.S."/>
            <person name="Nealson K."/>
            <person name="Friedman R."/>
            <person name="Venter J.C."/>
        </authorList>
    </citation>
    <scope>NUCLEOTIDE SEQUENCE [LARGE SCALE GENOMIC DNA]</scope>
</reference>
<feature type="domain" description="Penicillin-binding protein transpeptidase" evidence="5">
    <location>
        <begin position="235"/>
        <end position="526"/>
    </location>
</feature>
<evidence type="ECO:0000256" key="1">
    <source>
        <dbReference type="ARBA" id="ARBA00004370"/>
    </source>
</evidence>
<dbReference type="InterPro" id="IPR050515">
    <property type="entry name" value="Beta-lactam/transpept"/>
</dbReference>
<dbReference type="GO" id="GO:0004180">
    <property type="term" value="F:carboxypeptidase activity"/>
    <property type="evidence" value="ECO:0007669"/>
    <property type="project" value="UniProtKB-KW"/>
</dbReference>
<dbReference type="AlphaFoldDB" id="J5KQ64"/>
<gene>
    <name evidence="7" type="ORF">NT02SARS_0323</name>
</gene>
<dbReference type="InterPro" id="IPR012338">
    <property type="entry name" value="Beta-lactam/transpept-like"/>
</dbReference>
<proteinExistence type="predicted"/>
<dbReference type="Proteomes" id="UP000010116">
    <property type="component" value="Unassembled WGS sequence"/>
</dbReference>
<keyword evidence="3 4" id="KW-0472">Membrane</keyword>
<comment type="subcellular location">
    <subcellularLocation>
        <location evidence="1">Membrane</location>
    </subcellularLocation>
</comment>
<dbReference type="EMBL" id="JH611165">
    <property type="protein sequence ID" value="EJP73721.1"/>
    <property type="molecule type" value="Genomic_DNA"/>
</dbReference>
<dbReference type="HOGENOM" id="CLU_009289_6_2_6"/>
<dbReference type="GO" id="GO:0005886">
    <property type="term" value="C:plasma membrane"/>
    <property type="evidence" value="ECO:0007669"/>
    <property type="project" value="TreeGrafter"/>
</dbReference>
<dbReference type="InterPro" id="IPR005311">
    <property type="entry name" value="PBP_dimer"/>
</dbReference>
<organism evidence="7 8">
    <name type="scientific">SAR86 cluster bacterium SAR86B</name>
    <dbReference type="NCBI Taxonomy" id="1123867"/>
    <lineage>
        <taxon>Bacteria</taxon>
        <taxon>Pseudomonadati</taxon>
        <taxon>Pseudomonadota</taxon>
        <taxon>Gammaproteobacteria</taxon>
        <taxon>SAR86 cluster</taxon>
    </lineage>
</organism>
<feature type="domain" description="Penicillin-binding protein dimerisation" evidence="6">
    <location>
        <begin position="54"/>
        <end position="193"/>
    </location>
</feature>
<dbReference type="GO" id="GO:0008658">
    <property type="term" value="F:penicillin binding"/>
    <property type="evidence" value="ECO:0007669"/>
    <property type="project" value="InterPro"/>
</dbReference>
<keyword evidence="2" id="KW-0121">Carboxypeptidase</keyword>
<keyword evidence="7" id="KW-0436">Ligase</keyword>
<feature type="transmembrane region" description="Helical" evidence="4">
    <location>
        <begin position="7"/>
        <end position="30"/>
    </location>
</feature>
<dbReference type="Gene3D" id="3.30.450.330">
    <property type="match status" value="1"/>
</dbReference>
<keyword evidence="2" id="KW-0645">Protease</keyword>
<keyword evidence="4" id="KW-0812">Transmembrane</keyword>
<dbReference type="InterPro" id="IPR001460">
    <property type="entry name" value="PCN-bd_Tpept"/>
</dbReference>
<dbReference type="Pfam" id="PF00905">
    <property type="entry name" value="Transpeptidase"/>
    <property type="match status" value="1"/>
</dbReference>
<dbReference type="SUPFAM" id="SSF56601">
    <property type="entry name" value="beta-lactamase/transpeptidase-like"/>
    <property type="match status" value="1"/>
</dbReference>
<dbReference type="GO" id="GO:0071555">
    <property type="term" value="P:cell wall organization"/>
    <property type="evidence" value="ECO:0007669"/>
    <property type="project" value="TreeGrafter"/>
</dbReference>
<name>J5KQ64_9GAMM</name>
<dbReference type="PANTHER" id="PTHR30627">
    <property type="entry name" value="PEPTIDOGLYCAN D,D-TRANSPEPTIDASE"/>
    <property type="match status" value="1"/>
</dbReference>
<sequence length="539" mass="60602">MKKNNFFNWRFFVIIITIFFISFAIVWKLFDIQVTDKEFLENEGEKKYVTYKNIKPIRGTIYDKNGFPLAISTVSYDLYALKDYSKTKHKLLRDKLGLEIDFPSSGFDKKTLIKKNLDINQINSIKSLKHNKLEIERRYVRHYPLGEQIAPLIGFSGKDGIGQEGVEFIYDNSLSGKEGNEKYYKNAKQEIISKPIVLNIPEDGQDIYLTIDATIQFYAYKYLVESIKNNNAKGGSVVILNNKTSEVLAVASYPSYNPNSANRKIQRNRVFLDSYEPGSVLKPITISEAIHQGIYEIDTYLELPQKILINGKQISDIKKYEELSIAEIISNSSQVGASKIALDLGFDNIAKTYKKFGFSKPQSIGFPSESFGYINMRENISDHEIASLGFGYGITANPFQIAVAYSVFANEGMLHNFNLIKNDDLQFEPIRVISSDAAQAILNALNQVIEDGTGKLAKTKYKSGGKTGTAHKIRGNGYAKDLYISSFVGITPIDEKLLTIFVNIDEPDLNAYSGGDVAAPLFSKIAQNSLEYLEVSNEE</sequence>
<dbReference type="Pfam" id="PF03717">
    <property type="entry name" value="PBP_dimer"/>
    <property type="match status" value="1"/>
</dbReference>
<dbReference type="GO" id="GO:0016874">
    <property type="term" value="F:ligase activity"/>
    <property type="evidence" value="ECO:0007669"/>
    <property type="project" value="UniProtKB-KW"/>
</dbReference>
<evidence type="ECO:0000256" key="2">
    <source>
        <dbReference type="ARBA" id="ARBA00022645"/>
    </source>
</evidence>
<dbReference type="Gene3D" id="3.40.710.10">
    <property type="entry name" value="DD-peptidase/beta-lactamase superfamily"/>
    <property type="match status" value="1"/>
</dbReference>
<evidence type="ECO:0000259" key="5">
    <source>
        <dbReference type="Pfam" id="PF00905"/>
    </source>
</evidence>
<protein>
    <submittedName>
        <fullName evidence="7">Peptidoglycan ligase FtsI</fullName>
    </submittedName>
</protein>
<evidence type="ECO:0000259" key="6">
    <source>
        <dbReference type="Pfam" id="PF03717"/>
    </source>
</evidence>